<organism evidence="2 3">
    <name type="scientific">Acidovorax soli</name>
    <dbReference type="NCBI Taxonomy" id="592050"/>
    <lineage>
        <taxon>Bacteria</taxon>
        <taxon>Pseudomonadati</taxon>
        <taxon>Pseudomonadota</taxon>
        <taxon>Betaproteobacteria</taxon>
        <taxon>Burkholderiales</taxon>
        <taxon>Comamonadaceae</taxon>
        <taxon>Acidovorax</taxon>
    </lineage>
</organism>
<feature type="signal peptide" evidence="1">
    <location>
        <begin position="1"/>
        <end position="22"/>
    </location>
</feature>
<gene>
    <name evidence="2" type="ORF">HNP48_003242</name>
</gene>
<dbReference type="EMBL" id="JACHLK010000006">
    <property type="protein sequence ID" value="MBB6560566.1"/>
    <property type="molecule type" value="Genomic_DNA"/>
</dbReference>
<reference evidence="2 3" key="1">
    <citation type="submission" date="2020-08" db="EMBL/GenBank/DDBJ databases">
        <title>Functional genomics of gut bacteria from endangered species of beetles.</title>
        <authorList>
            <person name="Carlos-Shanley C."/>
        </authorList>
    </citation>
    <scope>NUCLEOTIDE SEQUENCE [LARGE SCALE GENOMIC DNA]</scope>
    <source>
        <strain evidence="2 3">S00198</strain>
    </source>
</reference>
<protein>
    <recommendedName>
        <fullName evidence="4">DUF3828 domain-containing protein</fullName>
    </recommendedName>
</protein>
<dbReference type="RefSeq" id="WP_184858736.1">
    <property type="nucleotide sequence ID" value="NZ_JACHLK010000006.1"/>
</dbReference>
<keyword evidence="1" id="KW-0732">Signal</keyword>
<accession>A0A7X0U9V0</accession>
<keyword evidence="3" id="KW-1185">Reference proteome</keyword>
<dbReference type="PROSITE" id="PS51257">
    <property type="entry name" value="PROKAR_LIPOPROTEIN"/>
    <property type="match status" value="1"/>
</dbReference>
<evidence type="ECO:0000256" key="1">
    <source>
        <dbReference type="SAM" id="SignalP"/>
    </source>
</evidence>
<dbReference type="Proteomes" id="UP000575083">
    <property type="component" value="Unassembled WGS sequence"/>
</dbReference>
<evidence type="ECO:0000313" key="2">
    <source>
        <dbReference type="EMBL" id="MBB6560566.1"/>
    </source>
</evidence>
<name>A0A7X0U9V0_9BURK</name>
<feature type="chain" id="PRO_5031097482" description="DUF3828 domain-containing protein" evidence="1">
    <location>
        <begin position="23"/>
        <end position="169"/>
    </location>
</feature>
<proteinExistence type="predicted"/>
<evidence type="ECO:0000313" key="3">
    <source>
        <dbReference type="Proteomes" id="UP000575083"/>
    </source>
</evidence>
<evidence type="ECO:0008006" key="4">
    <source>
        <dbReference type="Google" id="ProtNLM"/>
    </source>
</evidence>
<sequence length="169" mass="18717">MKNIARKITLATAMVAVVPWLAGCATQQPAAAAGTAQAAAASKPLGIVFESAALEPKLAQFGVLTNFKRYWQAHADRNWALRYELESGIDSSRTDAKFYAEYHVKAWTLKSFKVHDVVQDGKHVIVDVERVLSDPTGKKADSTVRDSDIWLEVDGQWRHVNLDPVLKSR</sequence>
<comment type="caution">
    <text evidence="2">The sequence shown here is derived from an EMBL/GenBank/DDBJ whole genome shotgun (WGS) entry which is preliminary data.</text>
</comment>
<dbReference type="AlphaFoldDB" id="A0A7X0U9V0"/>